<sequence>QLSSVDGVHSMSRILSILRSHVKLIISPLSGIFNILNTLRYIIDSRENFV</sequence>
<reference evidence="2" key="1">
    <citation type="submission" date="2021-02" db="EMBL/GenBank/DDBJ databases">
        <authorList>
            <person name="Nowell W R."/>
        </authorList>
    </citation>
    <scope>NUCLEOTIDE SEQUENCE</scope>
</reference>
<feature type="transmembrane region" description="Helical" evidence="1">
    <location>
        <begin position="21"/>
        <end position="43"/>
    </location>
</feature>
<evidence type="ECO:0000313" key="2">
    <source>
        <dbReference type="EMBL" id="CAF4207081.1"/>
    </source>
</evidence>
<protein>
    <submittedName>
        <fullName evidence="2">Uncharacterized protein</fullName>
    </submittedName>
</protein>
<keyword evidence="1" id="KW-0472">Membrane</keyword>
<feature type="non-terminal residue" evidence="2">
    <location>
        <position position="1"/>
    </location>
</feature>
<accession>A0A820C1Q2</accession>
<gene>
    <name evidence="2" type="ORF">FNK824_LOCUS36563</name>
</gene>
<comment type="caution">
    <text evidence="2">The sequence shown here is derived from an EMBL/GenBank/DDBJ whole genome shotgun (WGS) entry which is preliminary data.</text>
</comment>
<keyword evidence="1" id="KW-1133">Transmembrane helix</keyword>
<evidence type="ECO:0000313" key="3">
    <source>
        <dbReference type="Proteomes" id="UP000663874"/>
    </source>
</evidence>
<dbReference type="AlphaFoldDB" id="A0A820C1Q2"/>
<keyword evidence="1" id="KW-0812">Transmembrane</keyword>
<proteinExistence type="predicted"/>
<name>A0A820C1Q2_9BILA</name>
<dbReference type="EMBL" id="CAJOBE010017073">
    <property type="protein sequence ID" value="CAF4207081.1"/>
    <property type="molecule type" value="Genomic_DNA"/>
</dbReference>
<evidence type="ECO:0000256" key="1">
    <source>
        <dbReference type="SAM" id="Phobius"/>
    </source>
</evidence>
<organism evidence="2 3">
    <name type="scientific">Rotaria sordida</name>
    <dbReference type="NCBI Taxonomy" id="392033"/>
    <lineage>
        <taxon>Eukaryota</taxon>
        <taxon>Metazoa</taxon>
        <taxon>Spiralia</taxon>
        <taxon>Gnathifera</taxon>
        <taxon>Rotifera</taxon>
        <taxon>Eurotatoria</taxon>
        <taxon>Bdelloidea</taxon>
        <taxon>Philodinida</taxon>
        <taxon>Philodinidae</taxon>
        <taxon>Rotaria</taxon>
    </lineage>
</organism>
<dbReference type="Proteomes" id="UP000663874">
    <property type="component" value="Unassembled WGS sequence"/>
</dbReference>